<dbReference type="InterPro" id="IPR015421">
    <property type="entry name" value="PyrdxlP-dep_Trfase_major"/>
</dbReference>
<evidence type="ECO:0000256" key="3">
    <source>
        <dbReference type="ARBA" id="ARBA00012912"/>
    </source>
</evidence>
<dbReference type="RefSeq" id="XP_004340666.2">
    <property type="nucleotide sequence ID" value="XM_004340618.2"/>
</dbReference>
<comment type="cofactor">
    <cofactor evidence="1">
        <name>pyridoxal 5'-phosphate</name>
        <dbReference type="ChEBI" id="CHEBI:597326"/>
    </cofactor>
</comment>
<dbReference type="GO" id="GO:0030170">
    <property type="term" value="F:pyridoxal phosphate binding"/>
    <property type="evidence" value="ECO:0007669"/>
    <property type="project" value="InterPro"/>
</dbReference>
<proteinExistence type="inferred from homology"/>
<dbReference type="InterPro" id="IPR049704">
    <property type="entry name" value="Aminotrans_3_PPA_site"/>
</dbReference>
<dbReference type="InterPro" id="IPR004631">
    <property type="entry name" value="4NH2But_aminotransferase_euk"/>
</dbReference>
<dbReference type="GO" id="GO:0005739">
    <property type="term" value="C:mitochondrion"/>
    <property type="evidence" value="ECO:0007669"/>
    <property type="project" value="TreeGrafter"/>
</dbReference>
<dbReference type="Pfam" id="PF00202">
    <property type="entry name" value="Aminotran_3"/>
    <property type="match status" value="1"/>
</dbReference>
<dbReference type="EC" id="2.6.1.19" evidence="3"/>
<dbReference type="InterPro" id="IPR005814">
    <property type="entry name" value="Aminotrans_3"/>
</dbReference>
<dbReference type="EMBL" id="KE346417">
    <property type="protein sequence ID" value="KJE98409.1"/>
    <property type="molecule type" value="Genomic_DNA"/>
</dbReference>
<dbReference type="FunFam" id="3.40.640.10:FF:000073">
    <property type="entry name" value="Probable 4-aminobutyrate aminotransferase"/>
    <property type="match status" value="1"/>
</dbReference>
<dbReference type="PhylomeDB" id="A0A0D2X5U3"/>
<dbReference type="InterPro" id="IPR015424">
    <property type="entry name" value="PyrdxlP-dep_Trfase"/>
</dbReference>
<reference evidence="12" key="1">
    <citation type="submission" date="2011-02" db="EMBL/GenBank/DDBJ databases">
        <title>The Genome Sequence of Capsaspora owczarzaki ATCC 30864.</title>
        <authorList>
            <person name="Russ C."/>
            <person name="Cuomo C."/>
            <person name="Burger G."/>
            <person name="Gray M.W."/>
            <person name="Holland P.W.H."/>
            <person name="King N."/>
            <person name="Lang F.B.F."/>
            <person name="Roger A.J."/>
            <person name="Ruiz-Trillo I."/>
            <person name="Young S.K."/>
            <person name="Zeng Q."/>
            <person name="Gargeya S."/>
            <person name="Alvarado L."/>
            <person name="Berlin A."/>
            <person name="Chapman S.B."/>
            <person name="Chen Z."/>
            <person name="Freedman E."/>
            <person name="Gellesch M."/>
            <person name="Goldberg J."/>
            <person name="Griggs A."/>
            <person name="Gujja S."/>
            <person name="Heilman E."/>
            <person name="Heiman D."/>
            <person name="Howarth C."/>
            <person name="Mehta T."/>
            <person name="Neiman D."/>
            <person name="Pearson M."/>
            <person name="Roberts A."/>
            <person name="Saif S."/>
            <person name="Shea T."/>
            <person name="Shenoy N."/>
            <person name="Sisk P."/>
            <person name="Stolte C."/>
            <person name="Sykes S."/>
            <person name="White J."/>
            <person name="Yandava C."/>
            <person name="Haas B."/>
            <person name="Nusbaum C."/>
            <person name="Birren B."/>
        </authorList>
    </citation>
    <scope>NUCLEOTIDE SEQUENCE</scope>
    <source>
        <strain evidence="12">ATCC 30864</strain>
    </source>
</reference>
<dbReference type="Gene3D" id="3.40.640.10">
    <property type="entry name" value="Type I PLP-dependent aspartate aminotransferase-like (Major domain)"/>
    <property type="match status" value="1"/>
</dbReference>
<dbReference type="STRING" id="595528.A0A0D2X5U3"/>
<dbReference type="SUPFAM" id="SSF53383">
    <property type="entry name" value="PLP-dependent transferases"/>
    <property type="match status" value="1"/>
</dbReference>
<dbReference type="OrthoDB" id="10260828at2759"/>
<dbReference type="PANTHER" id="PTHR43206">
    <property type="entry name" value="AMINOTRANSFERASE"/>
    <property type="match status" value="1"/>
</dbReference>
<name>A0A0D2X5U3_CAPO3</name>
<dbReference type="InterPro" id="IPR015422">
    <property type="entry name" value="PyrdxlP-dep_Trfase_small"/>
</dbReference>
<accession>A0A0D2X5U3</accession>
<dbReference type="Gene3D" id="3.90.1150.10">
    <property type="entry name" value="Aspartate Aminotransferase, domain 1"/>
    <property type="match status" value="1"/>
</dbReference>
<evidence type="ECO:0000256" key="4">
    <source>
        <dbReference type="ARBA" id="ARBA00022576"/>
    </source>
</evidence>
<comment type="similarity">
    <text evidence="2 10">Belongs to the class-III pyridoxal-phosphate-dependent aminotransferase family.</text>
</comment>
<dbReference type="PROSITE" id="PS00600">
    <property type="entry name" value="AA_TRANSFER_CLASS_3"/>
    <property type="match status" value="1"/>
</dbReference>
<organism evidence="11 12">
    <name type="scientific">Capsaspora owczarzaki (strain ATCC 30864)</name>
    <dbReference type="NCBI Taxonomy" id="595528"/>
    <lineage>
        <taxon>Eukaryota</taxon>
        <taxon>Filasterea</taxon>
        <taxon>Capsaspora</taxon>
    </lineage>
</organism>
<keyword evidence="6 10" id="KW-0663">Pyridoxal phosphate</keyword>
<dbReference type="InParanoid" id="A0A0D2X5U3"/>
<sequence length="520" mass="56485">MMLATRLVSALPALNATTAAARLSSFSTLATAAAAGAASASTPKWGTLPKTPAPAIRGEPAKPRVKTTAIPGSKSIALTKELATMVDAQSVSFFVDFEKSSGNYVVDADGNALLDVYCHIASLPLGYNHPDYKTKLTESQLLFQHLAQRAALGSMPPTDFPVQLHDTMIKQAPTGLKQVQLTCGCGSSANENAYKMAFMHYQARKRGDRGFNEQELTSVMNNCEPGSPNLSILSFDGAFHGRTFGCLSTTRAKAIHKLDIPALPWPKAPFPKLKYPLDKHAAENEKSEQDSLKEVDKILTSNPIPVAGVVVEPIQAEGGDNHASPSFFRGLQALCKKHKVAFIVDEVQTGVGATGSFWAHEQWGLSSPPDIVTFAKKMQASGFFYADQYRVDVPYRIYNTWMGDPVRLLQAKFITEIIEQDNLIENTRVTGAYLQQGLQTLADQSQGNLENVRGLGTFIAFDVKTPALRDKLILAGRMEGLNMGGCGTRSIRLRPSLIFRPKHAALFLDRLEAASKKVFA</sequence>
<keyword evidence="5" id="KW-0808">Transferase</keyword>
<dbReference type="Proteomes" id="UP000008743">
    <property type="component" value="Unassembled WGS sequence"/>
</dbReference>
<dbReference type="PIRSF" id="PIRSF000521">
    <property type="entry name" value="Transaminase_4ab_Lys_Orn"/>
    <property type="match status" value="1"/>
</dbReference>
<protein>
    <recommendedName>
        <fullName evidence="3">4-aminobutyrate--2-oxoglutarate transaminase</fullName>
        <ecNumber evidence="3">2.6.1.19</ecNumber>
    </recommendedName>
    <alternativeName>
        <fullName evidence="8">GABA aminotransferase</fullName>
    </alternativeName>
    <alternativeName>
        <fullName evidence="7">Gamma-amino-N-butyrate transaminase</fullName>
    </alternativeName>
</protein>
<dbReference type="GO" id="GO:0034386">
    <property type="term" value="F:4-aminobutyrate:2-oxoglutarate transaminase activity"/>
    <property type="evidence" value="ECO:0007669"/>
    <property type="project" value="UniProtKB-EC"/>
</dbReference>
<evidence type="ECO:0000256" key="8">
    <source>
        <dbReference type="ARBA" id="ARBA00031787"/>
    </source>
</evidence>
<evidence type="ECO:0000256" key="7">
    <source>
        <dbReference type="ARBA" id="ARBA00030204"/>
    </source>
</evidence>
<evidence type="ECO:0000256" key="2">
    <source>
        <dbReference type="ARBA" id="ARBA00008954"/>
    </source>
</evidence>
<keyword evidence="12" id="KW-1185">Reference proteome</keyword>
<dbReference type="PANTHER" id="PTHR43206:SF1">
    <property type="entry name" value="4-AMINOBUTYRATE AMINOTRANSFERASE, MITOCHONDRIAL"/>
    <property type="match status" value="1"/>
</dbReference>
<dbReference type="GO" id="GO:0009450">
    <property type="term" value="P:gamma-aminobutyric acid catabolic process"/>
    <property type="evidence" value="ECO:0007669"/>
    <property type="project" value="TreeGrafter"/>
</dbReference>
<evidence type="ECO:0000313" key="11">
    <source>
        <dbReference type="EMBL" id="KJE98409.1"/>
    </source>
</evidence>
<dbReference type="CDD" id="cd00610">
    <property type="entry name" value="OAT_like"/>
    <property type="match status" value="1"/>
</dbReference>
<gene>
    <name evidence="11" type="ORF">CAOG_008363</name>
</gene>
<evidence type="ECO:0000256" key="10">
    <source>
        <dbReference type="RuleBase" id="RU003560"/>
    </source>
</evidence>
<evidence type="ECO:0000256" key="5">
    <source>
        <dbReference type="ARBA" id="ARBA00022679"/>
    </source>
</evidence>
<dbReference type="AlphaFoldDB" id="A0A0D2X5U3"/>
<evidence type="ECO:0000256" key="6">
    <source>
        <dbReference type="ARBA" id="ARBA00022898"/>
    </source>
</evidence>
<dbReference type="NCBIfam" id="TIGR00699">
    <property type="entry name" value="GABAtrns_euk"/>
    <property type="match status" value="1"/>
</dbReference>
<evidence type="ECO:0000256" key="9">
    <source>
        <dbReference type="ARBA" id="ARBA00048021"/>
    </source>
</evidence>
<keyword evidence="4" id="KW-0032">Aminotransferase</keyword>
<evidence type="ECO:0000256" key="1">
    <source>
        <dbReference type="ARBA" id="ARBA00001933"/>
    </source>
</evidence>
<dbReference type="eggNOG" id="KOG1405">
    <property type="taxonomic scope" value="Eukaryota"/>
</dbReference>
<dbReference type="FunCoup" id="A0A0D2X5U3">
    <property type="interactions" value="158"/>
</dbReference>
<evidence type="ECO:0000313" key="12">
    <source>
        <dbReference type="Proteomes" id="UP000008743"/>
    </source>
</evidence>
<comment type="catalytic activity">
    <reaction evidence="9">
        <text>4-aminobutanoate + 2-oxoglutarate = succinate semialdehyde + L-glutamate</text>
        <dbReference type="Rhea" id="RHEA:23352"/>
        <dbReference type="ChEBI" id="CHEBI:16810"/>
        <dbReference type="ChEBI" id="CHEBI:29985"/>
        <dbReference type="ChEBI" id="CHEBI:57706"/>
        <dbReference type="ChEBI" id="CHEBI:59888"/>
        <dbReference type="EC" id="2.6.1.19"/>
    </reaction>
</comment>